<dbReference type="Pfam" id="PF03466">
    <property type="entry name" value="LysR_substrate"/>
    <property type="match status" value="1"/>
</dbReference>
<gene>
    <name evidence="6" type="ORF">BIV23_10040</name>
</gene>
<organism evidence="6 7">
    <name type="scientific">Streptomyces monashensis</name>
    <dbReference type="NCBI Taxonomy" id="1678012"/>
    <lineage>
        <taxon>Bacteria</taxon>
        <taxon>Bacillati</taxon>
        <taxon>Actinomycetota</taxon>
        <taxon>Actinomycetes</taxon>
        <taxon>Kitasatosporales</taxon>
        <taxon>Streptomycetaceae</taxon>
        <taxon>Streptomyces</taxon>
    </lineage>
</organism>
<feature type="domain" description="LysR substrate-binding" evidence="5">
    <location>
        <begin position="38"/>
        <end position="208"/>
    </location>
</feature>
<comment type="similarity">
    <text evidence="1">Belongs to the LysR transcriptional regulatory family.</text>
</comment>
<dbReference type="GO" id="GO:0032993">
    <property type="term" value="C:protein-DNA complex"/>
    <property type="evidence" value="ECO:0007669"/>
    <property type="project" value="TreeGrafter"/>
</dbReference>
<protein>
    <submittedName>
        <fullName evidence="6">LysR family transcriptional regulator</fullName>
    </submittedName>
</protein>
<name>A0A1S2QIQ9_9ACTN</name>
<dbReference type="EMBL" id="MLYO01000017">
    <property type="protein sequence ID" value="OIK06022.1"/>
    <property type="molecule type" value="Genomic_DNA"/>
</dbReference>
<evidence type="ECO:0000256" key="4">
    <source>
        <dbReference type="ARBA" id="ARBA00023163"/>
    </source>
</evidence>
<dbReference type="Gene3D" id="3.40.190.10">
    <property type="entry name" value="Periplasmic binding protein-like II"/>
    <property type="match status" value="2"/>
</dbReference>
<evidence type="ECO:0000313" key="7">
    <source>
        <dbReference type="Proteomes" id="UP000179642"/>
    </source>
</evidence>
<keyword evidence="7" id="KW-1185">Reference proteome</keyword>
<keyword evidence="3" id="KW-0238">DNA-binding</keyword>
<dbReference type="AlphaFoldDB" id="A0A1S2QIQ9"/>
<dbReference type="PANTHER" id="PTHR30346:SF0">
    <property type="entry name" value="HCA OPERON TRANSCRIPTIONAL ACTIVATOR HCAR"/>
    <property type="match status" value="1"/>
</dbReference>
<accession>A0A1S2QIQ9</accession>
<dbReference type="SUPFAM" id="SSF53850">
    <property type="entry name" value="Periplasmic binding protein-like II"/>
    <property type="match status" value="1"/>
</dbReference>
<dbReference type="GO" id="GO:0003700">
    <property type="term" value="F:DNA-binding transcription factor activity"/>
    <property type="evidence" value="ECO:0007669"/>
    <property type="project" value="TreeGrafter"/>
</dbReference>
<evidence type="ECO:0000256" key="1">
    <source>
        <dbReference type="ARBA" id="ARBA00009437"/>
    </source>
</evidence>
<evidence type="ECO:0000259" key="5">
    <source>
        <dbReference type="Pfam" id="PF03466"/>
    </source>
</evidence>
<dbReference type="Proteomes" id="UP000179642">
    <property type="component" value="Unassembled WGS sequence"/>
</dbReference>
<keyword evidence="2" id="KW-0805">Transcription regulation</keyword>
<evidence type="ECO:0000256" key="2">
    <source>
        <dbReference type="ARBA" id="ARBA00023015"/>
    </source>
</evidence>
<dbReference type="GO" id="GO:0003677">
    <property type="term" value="F:DNA binding"/>
    <property type="evidence" value="ECO:0007669"/>
    <property type="project" value="UniProtKB-KW"/>
</dbReference>
<evidence type="ECO:0000256" key="3">
    <source>
        <dbReference type="ARBA" id="ARBA00023125"/>
    </source>
</evidence>
<proteinExistence type="inferred from homology"/>
<dbReference type="InterPro" id="IPR005119">
    <property type="entry name" value="LysR_subst-bd"/>
</dbReference>
<evidence type="ECO:0000313" key="6">
    <source>
        <dbReference type="EMBL" id="OIK06022.1"/>
    </source>
</evidence>
<dbReference type="OrthoDB" id="79118at2"/>
<sequence>MLDHTPTATDVRVIRFGYHGSPEVAHHITRLAGRDRSAVRLSAYDVTDPFRDLRAGELDLMIVKFGLREPDLVTSRVLTEDARAVLVGAAHPLAARASVSVEELADYDTFARPGAFPDYVWDDVVPPRTPAGRPIRRNRRVGSIPEMMALVAEGEAVHISLVSLADVAPPAVRVVPIHDLPSAPVTVAWRRGTELPFHVRDFITTAEAEASR</sequence>
<comment type="caution">
    <text evidence="6">The sequence shown here is derived from an EMBL/GenBank/DDBJ whole genome shotgun (WGS) entry which is preliminary data.</text>
</comment>
<dbReference type="RefSeq" id="WP_071380444.1">
    <property type="nucleotide sequence ID" value="NZ_MLYO01000017.1"/>
</dbReference>
<reference evidence="6 7" key="1">
    <citation type="submission" date="2016-10" db="EMBL/GenBank/DDBJ databases">
        <title>Genome sequence of Streptomyces sp. MUSC 1.</title>
        <authorList>
            <person name="Lee L.-H."/>
            <person name="Ser H.-L."/>
            <person name="Law J.W.-F."/>
        </authorList>
    </citation>
    <scope>NUCLEOTIDE SEQUENCE [LARGE SCALE GENOMIC DNA]</scope>
    <source>
        <strain evidence="6 7">MUSC 1</strain>
    </source>
</reference>
<keyword evidence="4" id="KW-0804">Transcription</keyword>
<dbReference type="PANTHER" id="PTHR30346">
    <property type="entry name" value="TRANSCRIPTIONAL DUAL REGULATOR HCAR-RELATED"/>
    <property type="match status" value="1"/>
</dbReference>